<feature type="chain" id="PRO_5007157066" evidence="1">
    <location>
        <begin position="29"/>
        <end position="286"/>
    </location>
</feature>
<dbReference type="PIRSF" id="PIRSF031679">
    <property type="entry name" value="Mtase_Alr7345_prd"/>
    <property type="match status" value="1"/>
</dbReference>
<name>A0A117UXE0_9SPHN</name>
<dbReference type="Proteomes" id="UP000058012">
    <property type="component" value="Unassembled WGS sequence"/>
</dbReference>
<dbReference type="EMBL" id="LLZS01000003">
    <property type="protein sequence ID" value="KUR72616.1"/>
    <property type="molecule type" value="Genomic_DNA"/>
</dbReference>
<comment type="caution">
    <text evidence="2">The sequence shown here is derived from an EMBL/GenBank/DDBJ whole genome shotgun (WGS) entry which is preliminary data.</text>
</comment>
<sequence>MRPAALRPALLAAVLLAAVAAVPAALHAAPEGPVAAAADPAMAKALADPRRDKDRVRDAYRHPAETLAFFRIKPGMTVADYMPSSGWYTRILVPYLGDKGTYIGLTAGSATASAETKARLQAFPASFPAKAAAWTGVPEARIPAYTLDAIPAERKGTVDRVMIMREVHNMWPDNLLYNDLAAIRSLLKDDGLLGIEEHRARPDAPASYTLGTMGYMREADVIALIEAHGFKLVGKSEINANPKDTANWPDGVWTLPPVLTLKDKDRARYEAIGESDRMTLLFAKRP</sequence>
<evidence type="ECO:0000313" key="3">
    <source>
        <dbReference type="Proteomes" id="UP000058012"/>
    </source>
</evidence>
<accession>A0A117UXE0</accession>
<keyword evidence="3" id="KW-1185">Reference proteome</keyword>
<protein>
    <submittedName>
        <fullName evidence="2">Methyltransferase</fullName>
    </submittedName>
</protein>
<dbReference type="AlphaFoldDB" id="A0A117UXE0"/>
<dbReference type="SUPFAM" id="SSF53335">
    <property type="entry name" value="S-adenosyl-L-methionine-dependent methyltransferases"/>
    <property type="match status" value="1"/>
</dbReference>
<dbReference type="Gene3D" id="3.40.50.150">
    <property type="entry name" value="Vaccinia Virus protein VP39"/>
    <property type="match status" value="1"/>
</dbReference>
<dbReference type="InterPro" id="IPR029063">
    <property type="entry name" value="SAM-dependent_MTases_sf"/>
</dbReference>
<reference evidence="2 3" key="1">
    <citation type="submission" date="2015-10" db="EMBL/GenBank/DDBJ databases">
        <title>Draft genome sequence of Novosphingobium fuchskuhlense DSM 25065 isolated from a surface water sample of the southwest basin of Lake Grosse Fuchskuhle.</title>
        <authorList>
            <person name="Ruckert C."/>
            <person name="Winkler A."/>
            <person name="Glaeser J."/>
            <person name="Grossart H.-P."/>
            <person name="Kalinowski J."/>
            <person name="Glaeser S."/>
        </authorList>
    </citation>
    <scope>NUCLEOTIDE SEQUENCE [LARGE SCALE GENOMIC DNA]</scope>
    <source>
        <strain evidence="2 3">FNE08-7</strain>
    </source>
</reference>
<keyword evidence="2" id="KW-0489">Methyltransferase</keyword>
<evidence type="ECO:0000313" key="2">
    <source>
        <dbReference type="EMBL" id="KUR72616.1"/>
    </source>
</evidence>
<dbReference type="RefSeq" id="WP_067906957.1">
    <property type="nucleotide sequence ID" value="NZ_KQ954244.1"/>
</dbReference>
<keyword evidence="1" id="KW-0732">Signal</keyword>
<feature type="signal peptide" evidence="1">
    <location>
        <begin position="1"/>
        <end position="28"/>
    </location>
</feature>
<dbReference type="GO" id="GO:0008168">
    <property type="term" value="F:methyltransferase activity"/>
    <property type="evidence" value="ECO:0007669"/>
    <property type="project" value="UniProtKB-KW"/>
</dbReference>
<dbReference type="GO" id="GO:0032259">
    <property type="term" value="P:methylation"/>
    <property type="evidence" value="ECO:0007669"/>
    <property type="project" value="UniProtKB-KW"/>
</dbReference>
<proteinExistence type="predicted"/>
<dbReference type="InterPro" id="IPR016980">
    <property type="entry name" value="S-AdoMet-dep_MeTrfase_Alr7345"/>
</dbReference>
<organism evidence="2 3">
    <name type="scientific">Novosphingobium fuchskuhlense</name>
    <dbReference type="NCBI Taxonomy" id="1117702"/>
    <lineage>
        <taxon>Bacteria</taxon>
        <taxon>Pseudomonadati</taxon>
        <taxon>Pseudomonadota</taxon>
        <taxon>Alphaproteobacteria</taxon>
        <taxon>Sphingomonadales</taxon>
        <taxon>Sphingomonadaceae</taxon>
        <taxon>Novosphingobium</taxon>
    </lineage>
</organism>
<evidence type="ECO:0000256" key="1">
    <source>
        <dbReference type="SAM" id="SignalP"/>
    </source>
</evidence>
<dbReference type="OrthoDB" id="9801692at2"/>
<dbReference type="STRING" id="1117702.AQZ52_05070"/>
<gene>
    <name evidence="2" type="ORF">AQZ52_05070</name>
</gene>
<keyword evidence="2" id="KW-0808">Transferase</keyword>